<dbReference type="Proteomes" id="UP000600877">
    <property type="component" value="Unassembled WGS sequence"/>
</dbReference>
<evidence type="ECO:0000256" key="1">
    <source>
        <dbReference type="SAM" id="MobiDB-lite"/>
    </source>
</evidence>
<evidence type="ECO:0000313" key="3">
    <source>
        <dbReference type="Proteomes" id="UP000600877"/>
    </source>
</evidence>
<feature type="compositionally biased region" description="Basic and acidic residues" evidence="1">
    <location>
        <begin position="1"/>
        <end position="12"/>
    </location>
</feature>
<name>A0ABQ2YR37_9NEIS</name>
<accession>A0ABQ2YR37</accession>
<feature type="region of interest" description="Disordered" evidence="1">
    <location>
        <begin position="1"/>
        <end position="26"/>
    </location>
</feature>
<comment type="caution">
    <text evidence="2">The sequence shown here is derived from an EMBL/GenBank/DDBJ whole genome shotgun (WGS) entry which is preliminary data.</text>
</comment>
<organism evidence="2 3">
    <name type="scientific">Vogesella alkaliphila</name>
    <dbReference type="NCBI Taxonomy" id="1193621"/>
    <lineage>
        <taxon>Bacteria</taxon>
        <taxon>Pseudomonadati</taxon>
        <taxon>Pseudomonadota</taxon>
        <taxon>Betaproteobacteria</taxon>
        <taxon>Neisseriales</taxon>
        <taxon>Chromobacteriaceae</taxon>
        <taxon>Vogesella</taxon>
    </lineage>
</organism>
<protein>
    <submittedName>
        <fullName evidence="2">Uncharacterized protein</fullName>
    </submittedName>
</protein>
<proteinExistence type="predicted"/>
<evidence type="ECO:0000313" key="2">
    <source>
        <dbReference type="EMBL" id="GGX92518.1"/>
    </source>
</evidence>
<dbReference type="EMBL" id="BMYW01000006">
    <property type="protein sequence ID" value="GGX92518.1"/>
    <property type="molecule type" value="Genomic_DNA"/>
</dbReference>
<keyword evidence="3" id="KW-1185">Reference proteome</keyword>
<gene>
    <name evidence="2" type="ORF">GCM10011290_20400</name>
</gene>
<reference evidence="3" key="1">
    <citation type="journal article" date="2019" name="Int. J. Syst. Evol. Microbiol.">
        <title>The Global Catalogue of Microorganisms (GCM) 10K type strain sequencing project: providing services to taxonomists for standard genome sequencing and annotation.</title>
        <authorList>
            <consortium name="The Broad Institute Genomics Platform"/>
            <consortium name="The Broad Institute Genome Sequencing Center for Infectious Disease"/>
            <person name="Wu L."/>
            <person name="Ma J."/>
        </authorList>
    </citation>
    <scope>NUCLEOTIDE SEQUENCE [LARGE SCALE GENOMIC DNA]</scope>
    <source>
        <strain evidence="3">KCTC 32041</strain>
    </source>
</reference>
<sequence>MTGVRRAADRQAGHLLGADHGGVGGLQQAEVEHGAADNKGERALKAFHDVFLVQDKKQKTPRRMP</sequence>